<evidence type="ECO:0000313" key="5">
    <source>
        <dbReference type="Proteomes" id="UP000279541"/>
    </source>
</evidence>
<proteinExistence type="predicted"/>
<evidence type="ECO:0000313" key="4">
    <source>
        <dbReference type="Proteomes" id="UP000186106"/>
    </source>
</evidence>
<sequence length="175" mass="20435">MNIKEKLKQKSLQLKERNLFAKGASESEIENFETTLNIKLPLVLKAFYLLNNGGCFANNLFKTEELQNPEDLGSIIWNSNYFLSLEEIIEAYNFDGSFTLIDYQEQEKYTGKRLIPIMHTRGQENLVWDATEEHSTKILDAFHEFNADEWKVLYPSFEDLLETYIEEDGDFETIA</sequence>
<dbReference type="Pfam" id="PF09346">
    <property type="entry name" value="SMI1_KNR4"/>
    <property type="match status" value="1"/>
</dbReference>
<organism evidence="3 4">
    <name type="scientific">Chryseobacterium joostei</name>
    <dbReference type="NCBI Taxonomy" id="112234"/>
    <lineage>
        <taxon>Bacteria</taxon>
        <taxon>Pseudomonadati</taxon>
        <taxon>Bacteroidota</taxon>
        <taxon>Flavobacteriia</taxon>
        <taxon>Flavobacteriales</taxon>
        <taxon>Weeksellaceae</taxon>
        <taxon>Chryseobacterium group</taxon>
        <taxon>Chryseobacterium</taxon>
    </lineage>
</organism>
<dbReference type="Proteomes" id="UP000279541">
    <property type="component" value="Chromosome"/>
</dbReference>
<dbReference type="SUPFAM" id="SSF160631">
    <property type="entry name" value="SMI1/KNR4-like"/>
    <property type="match status" value="1"/>
</dbReference>
<dbReference type="InterPro" id="IPR018958">
    <property type="entry name" value="Knr4/Smi1-like_dom"/>
</dbReference>
<reference evidence="3 4" key="1">
    <citation type="submission" date="2017-01" db="EMBL/GenBank/DDBJ databases">
        <authorList>
            <person name="Mah S.A."/>
            <person name="Swanson W.J."/>
            <person name="Moy G.W."/>
            <person name="Vacquier V.D."/>
        </authorList>
    </citation>
    <scope>NUCLEOTIDE SEQUENCE [LARGE SCALE GENOMIC DNA]</scope>
    <source>
        <strain evidence="3 4">DSM 16927</strain>
    </source>
</reference>
<dbReference type="KEGG" id="cjt:EG359_01040"/>
<name>A0A1N7IS60_9FLAO</name>
<gene>
    <name evidence="2" type="ORF">EG359_01040</name>
    <name evidence="3" type="ORF">SAMN05421768_106321</name>
</gene>
<dbReference type="Gene3D" id="3.40.1580.10">
    <property type="entry name" value="SMI1/KNR4-like"/>
    <property type="match status" value="1"/>
</dbReference>
<evidence type="ECO:0000313" key="2">
    <source>
        <dbReference type="EMBL" id="AZA98272.1"/>
    </source>
</evidence>
<dbReference type="STRING" id="112234.SAMN05421768_106321"/>
<dbReference type="InterPro" id="IPR037883">
    <property type="entry name" value="Knr4/Smi1-like_sf"/>
</dbReference>
<keyword evidence="5" id="KW-1185">Reference proteome</keyword>
<dbReference type="Proteomes" id="UP000186106">
    <property type="component" value="Unassembled WGS sequence"/>
</dbReference>
<dbReference type="AlphaFoldDB" id="A0A1N7IS60"/>
<dbReference type="OrthoDB" id="1461146at2"/>
<dbReference type="EMBL" id="FTNZ01000006">
    <property type="protein sequence ID" value="SIS39860.1"/>
    <property type="molecule type" value="Genomic_DNA"/>
</dbReference>
<evidence type="ECO:0000259" key="1">
    <source>
        <dbReference type="SMART" id="SM00860"/>
    </source>
</evidence>
<dbReference type="EMBL" id="CP033926">
    <property type="protein sequence ID" value="AZA98272.1"/>
    <property type="molecule type" value="Genomic_DNA"/>
</dbReference>
<protein>
    <submittedName>
        <fullName evidence="3">SMI1 / KNR4 family (SUKH-1)</fullName>
    </submittedName>
    <submittedName>
        <fullName evidence="2">SMI1/KNR4 family protein</fullName>
    </submittedName>
</protein>
<accession>A0A1N7IS60</accession>
<dbReference type="SMART" id="SM00860">
    <property type="entry name" value="SMI1_KNR4"/>
    <property type="match status" value="1"/>
</dbReference>
<evidence type="ECO:0000313" key="3">
    <source>
        <dbReference type="EMBL" id="SIS39860.1"/>
    </source>
</evidence>
<dbReference type="RefSeq" id="WP_076355867.1">
    <property type="nucleotide sequence ID" value="NZ_CP033926.1"/>
</dbReference>
<reference evidence="2 5" key="2">
    <citation type="submission" date="2018-11" db="EMBL/GenBank/DDBJ databases">
        <title>Proposal to divide the Flavobacteriaceae and reorganize its genera based on Amino Acid Identity values calculated from whole genome sequences.</title>
        <authorList>
            <person name="Nicholson A.C."/>
            <person name="Gulvik C.A."/>
            <person name="Whitney A.M."/>
            <person name="Humrighouse B.W."/>
            <person name="Bell M."/>
            <person name="Holmes B."/>
            <person name="Steigerwalt A.G."/>
            <person name="Villarma A."/>
            <person name="Sheth M."/>
            <person name="Batra D."/>
            <person name="Pryor J."/>
            <person name="Bernardet J.-F."/>
            <person name="Hugo C."/>
            <person name="Kampfer P."/>
            <person name="Newman J."/>
            <person name="McQuiston J.R."/>
        </authorList>
    </citation>
    <scope>NUCLEOTIDE SEQUENCE [LARGE SCALE GENOMIC DNA]</scope>
    <source>
        <strain evidence="2 5">DSM 16927</strain>
    </source>
</reference>
<feature type="domain" description="Knr4/Smi1-like" evidence="1">
    <location>
        <begin position="23"/>
        <end position="163"/>
    </location>
</feature>